<dbReference type="AlphaFoldDB" id="M2YHR1"/>
<dbReference type="Proteomes" id="UP000016933">
    <property type="component" value="Unassembled WGS sequence"/>
</dbReference>
<reference evidence="2" key="1">
    <citation type="journal article" date="2012" name="PLoS Genet.">
        <title>The genomes of the fungal plant pathogens Cladosporium fulvum and Dothistroma septosporum reveal adaptation to different hosts and lifestyles but also signatures of common ancestry.</title>
        <authorList>
            <person name="de Wit P.J.G.M."/>
            <person name="van der Burgt A."/>
            <person name="Oekmen B."/>
            <person name="Stergiopoulos I."/>
            <person name="Abd-Elsalam K.A."/>
            <person name="Aerts A.L."/>
            <person name="Bahkali A.H."/>
            <person name="Beenen H.G."/>
            <person name="Chettri P."/>
            <person name="Cox M.P."/>
            <person name="Datema E."/>
            <person name="de Vries R.P."/>
            <person name="Dhillon B."/>
            <person name="Ganley A.R."/>
            <person name="Griffiths S.A."/>
            <person name="Guo Y."/>
            <person name="Hamelin R.C."/>
            <person name="Henrissat B."/>
            <person name="Kabir M.S."/>
            <person name="Jashni M.K."/>
            <person name="Kema G."/>
            <person name="Klaubauf S."/>
            <person name="Lapidus A."/>
            <person name="Levasseur A."/>
            <person name="Lindquist E."/>
            <person name="Mehrabi R."/>
            <person name="Ohm R.A."/>
            <person name="Owen T.J."/>
            <person name="Salamov A."/>
            <person name="Schwelm A."/>
            <person name="Schijlen E."/>
            <person name="Sun H."/>
            <person name="van den Burg H.A."/>
            <person name="van Ham R.C.H.J."/>
            <person name="Zhang S."/>
            <person name="Goodwin S.B."/>
            <person name="Grigoriev I.V."/>
            <person name="Collemare J."/>
            <person name="Bradshaw R.E."/>
        </authorList>
    </citation>
    <scope>NUCLEOTIDE SEQUENCE [LARGE SCALE GENOMIC DNA]</scope>
    <source>
        <strain evidence="2">NZE10 / CBS 128990</strain>
    </source>
</reference>
<evidence type="ECO:0000313" key="2">
    <source>
        <dbReference type="Proteomes" id="UP000016933"/>
    </source>
</evidence>
<protein>
    <submittedName>
        <fullName evidence="1">Uncharacterized protein</fullName>
    </submittedName>
</protein>
<keyword evidence="2" id="KW-1185">Reference proteome</keyword>
<proteinExistence type="predicted"/>
<reference evidence="1 2" key="2">
    <citation type="journal article" date="2012" name="PLoS Pathog.">
        <title>Diverse lifestyles and strategies of plant pathogenesis encoded in the genomes of eighteen Dothideomycetes fungi.</title>
        <authorList>
            <person name="Ohm R.A."/>
            <person name="Feau N."/>
            <person name="Henrissat B."/>
            <person name="Schoch C.L."/>
            <person name="Horwitz B.A."/>
            <person name="Barry K.W."/>
            <person name="Condon B.J."/>
            <person name="Copeland A.C."/>
            <person name="Dhillon B."/>
            <person name="Glaser F."/>
            <person name="Hesse C.N."/>
            <person name="Kosti I."/>
            <person name="LaButti K."/>
            <person name="Lindquist E.A."/>
            <person name="Lucas S."/>
            <person name="Salamov A.A."/>
            <person name="Bradshaw R.E."/>
            <person name="Ciuffetti L."/>
            <person name="Hamelin R.C."/>
            <person name="Kema G.H.J."/>
            <person name="Lawrence C."/>
            <person name="Scott J.A."/>
            <person name="Spatafora J.W."/>
            <person name="Turgeon B.G."/>
            <person name="de Wit P.J.G.M."/>
            <person name="Zhong S."/>
            <person name="Goodwin S.B."/>
            <person name="Grigoriev I.V."/>
        </authorList>
    </citation>
    <scope>NUCLEOTIDE SEQUENCE [LARGE SCALE GENOMIC DNA]</scope>
    <source>
        <strain evidence="2">NZE10 / CBS 128990</strain>
    </source>
</reference>
<name>M2YHR1_DOTSN</name>
<sequence length="132" mass="14674">MRSENPAICRLRSRHLRQWHISSTFLLDTPLFDLAKWTHSARIKAVKALQLTKGSEAWAAQCAVSCASTQLTDHKYTQVIGIPSDLRCTTSHHIPTFAKDPQGRCEYNAAVLDLVATKDVGAITQDSQNARN</sequence>
<organism evidence="1 2">
    <name type="scientific">Dothistroma septosporum (strain NZE10 / CBS 128990)</name>
    <name type="common">Red band needle blight fungus</name>
    <name type="synonym">Mycosphaerella pini</name>
    <dbReference type="NCBI Taxonomy" id="675120"/>
    <lineage>
        <taxon>Eukaryota</taxon>
        <taxon>Fungi</taxon>
        <taxon>Dikarya</taxon>
        <taxon>Ascomycota</taxon>
        <taxon>Pezizomycotina</taxon>
        <taxon>Dothideomycetes</taxon>
        <taxon>Dothideomycetidae</taxon>
        <taxon>Mycosphaerellales</taxon>
        <taxon>Mycosphaerellaceae</taxon>
        <taxon>Dothistroma</taxon>
    </lineage>
</organism>
<dbReference type="EMBL" id="KB446548">
    <property type="protein sequence ID" value="EME38040.1"/>
    <property type="molecule type" value="Genomic_DNA"/>
</dbReference>
<dbReference type="HOGENOM" id="CLU_1917022_0_0_1"/>
<gene>
    <name evidence="1" type="ORF">DOTSEDRAFT_39587</name>
</gene>
<evidence type="ECO:0000313" key="1">
    <source>
        <dbReference type="EMBL" id="EME38040.1"/>
    </source>
</evidence>
<accession>M2YHR1</accession>